<sequence>MATSTRSALLNAHTGKSKPSELRPILTSLNGDNSWLMSFPVPASKSRKDPKPRKAYYHIVWDPWFATSGAAVTFASWLASVSQTAQSTVNSGDDVEQIAREIESKAVEADLVKGIGGEAELMVDAIIVSFHYTDHMHEASLRKFDRRIPVMAASEAAAIMEGWDYFQAVATMKDVGDEGSNWQALHPNGALPAWLTPFRLKGEHELNFATVLVWSHPGVDGGDDAGAAPTTVHEALWVAPHGIRMDQPALQAFLRETTKTVDVLAMLHPLKESFTWGWQNVYGARGGLAIDRALKDKGPKYWVPAADAVLGYWGLIMLRVWDIRRTLDWGLAEEERLAGEKGEAVTKRRPNLVEVGNGASLVLE</sequence>
<evidence type="ECO:0000313" key="2">
    <source>
        <dbReference type="EMBL" id="KAK7957368.1"/>
    </source>
</evidence>
<dbReference type="InterPro" id="IPR036866">
    <property type="entry name" value="RibonucZ/Hydroxyglut_hydro"/>
</dbReference>
<dbReference type="Proteomes" id="UP001391051">
    <property type="component" value="Unassembled WGS sequence"/>
</dbReference>
<gene>
    <name evidence="2" type="ORF">PG986_006590</name>
</gene>
<feature type="region of interest" description="Disordered" evidence="1">
    <location>
        <begin position="1"/>
        <end position="23"/>
    </location>
</feature>
<reference evidence="2 3" key="1">
    <citation type="submission" date="2023-01" db="EMBL/GenBank/DDBJ databases">
        <title>Analysis of 21 Apiospora genomes using comparative genomics revels a genus with tremendous synthesis potential of carbohydrate active enzymes and secondary metabolites.</title>
        <authorList>
            <person name="Sorensen T."/>
        </authorList>
    </citation>
    <scope>NUCLEOTIDE SEQUENCE [LARGE SCALE GENOMIC DNA]</scope>
    <source>
        <strain evidence="2 3">CBS 24483</strain>
    </source>
</reference>
<protein>
    <submittedName>
        <fullName evidence="2">Uncharacterized protein</fullName>
    </submittedName>
</protein>
<evidence type="ECO:0000256" key="1">
    <source>
        <dbReference type="SAM" id="MobiDB-lite"/>
    </source>
</evidence>
<evidence type="ECO:0000313" key="3">
    <source>
        <dbReference type="Proteomes" id="UP001391051"/>
    </source>
</evidence>
<dbReference type="EMBL" id="JAQQWE010000004">
    <property type="protein sequence ID" value="KAK7957368.1"/>
    <property type="molecule type" value="Genomic_DNA"/>
</dbReference>
<proteinExistence type="predicted"/>
<dbReference type="GeneID" id="92075874"/>
<accession>A0ABR1QKU9</accession>
<organism evidence="2 3">
    <name type="scientific">Apiospora aurea</name>
    <dbReference type="NCBI Taxonomy" id="335848"/>
    <lineage>
        <taxon>Eukaryota</taxon>
        <taxon>Fungi</taxon>
        <taxon>Dikarya</taxon>
        <taxon>Ascomycota</taxon>
        <taxon>Pezizomycotina</taxon>
        <taxon>Sordariomycetes</taxon>
        <taxon>Xylariomycetidae</taxon>
        <taxon>Amphisphaeriales</taxon>
        <taxon>Apiosporaceae</taxon>
        <taxon>Apiospora</taxon>
    </lineage>
</organism>
<comment type="caution">
    <text evidence="2">The sequence shown here is derived from an EMBL/GenBank/DDBJ whole genome shotgun (WGS) entry which is preliminary data.</text>
</comment>
<dbReference type="Gene3D" id="3.60.15.10">
    <property type="entry name" value="Ribonuclease Z/Hydroxyacylglutathione hydrolase-like"/>
    <property type="match status" value="1"/>
</dbReference>
<dbReference type="RefSeq" id="XP_066702674.1">
    <property type="nucleotide sequence ID" value="XM_066842812.1"/>
</dbReference>
<dbReference type="PANTHER" id="PTHR36142:SF2">
    <property type="entry name" value="METALLO-HYDROLASE_OXIDOREDUCTASE SUPERFAMILY PROTEIN"/>
    <property type="match status" value="1"/>
</dbReference>
<keyword evidence="3" id="KW-1185">Reference proteome</keyword>
<name>A0ABR1QKU9_9PEZI</name>
<dbReference type="PANTHER" id="PTHR36142">
    <property type="entry name" value="METALLO-HYDROLASE/OXIDOREDUCTASE SUPERFAMILY PROTEIN"/>
    <property type="match status" value="1"/>
</dbReference>